<dbReference type="Gene3D" id="1.20.930.20">
    <property type="entry name" value="Adaptor protein Cbl, N-terminal domain"/>
    <property type="match status" value="1"/>
</dbReference>
<dbReference type="AlphaFoldDB" id="A0AAN5Z2V4"/>
<feature type="transmembrane region" description="Helical" evidence="1">
    <location>
        <begin position="261"/>
        <end position="286"/>
    </location>
</feature>
<dbReference type="EMBL" id="JAAMOD010000334">
    <property type="protein sequence ID" value="KAF5230788.1"/>
    <property type="molecule type" value="Genomic_DNA"/>
</dbReference>
<comment type="caution">
    <text evidence="2">The sequence shown here is derived from an EMBL/GenBank/DDBJ whole genome shotgun (WGS) entry which is preliminary data.</text>
</comment>
<dbReference type="Proteomes" id="UP000537989">
    <property type="component" value="Unassembled WGS sequence"/>
</dbReference>
<organism evidence="2 3">
    <name type="scientific">Fusarium austroamericanum</name>
    <dbReference type="NCBI Taxonomy" id="282268"/>
    <lineage>
        <taxon>Eukaryota</taxon>
        <taxon>Fungi</taxon>
        <taxon>Dikarya</taxon>
        <taxon>Ascomycota</taxon>
        <taxon>Pezizomycotina</taxon>
        <taxon>Sordariomycetes</taxon>
        <taxon>Hypocreomycetidae</taxon>
        <taxon>Hypocreales</taxon>
        <taxon>Nectriaceae</taxon>
        <taxon>Fusarium</taxon>
    </lineage>
</organism>
<evidence type="ECO:0000313" key="3">
    <source>
        <dbReference type="Proteomes" id="UP000537989"/>
    </source>
</evidence>
<name>A0AAN5Z2V4_FUSAU</name>
<proteinExistence type="predicted"/>
<protein>
    <submittedName>
        <fullName evidence="2">Uncharacterized protein</fullName>
    </submittedName>
</protein>
<evidence type="ECO:0000313" key="2">
    <source>
        <dbReference type="EMBL" id="KAF5230788.1"/>
    </source>
</evidence>
<keyword evidence="1" id="KW-1133">Transmembrane helix</keyword>
<evidence type="ECO:0000256" key="1">
    <source>
        <dbReference type="SAM" id="Phobius"/>
    </source>
</evidence>
<gene>
    <name evidence="2" type="ORF">FAUST_9608</name>
</gene>
<keyword evidence="1" id="KW-0472">Membrane</keyword>
<keyword evidence="1" id="KW-0812">Transmembrane</keyword>
<accession>A0AAN5Z2V4</accession>
<keyword evidence="3" id="KW-1185">Reference proteome</keyword>
<reference evidence="2 3" key="1">
    <citation type="submission" date="2020-02" db="EMBL/GenBank/DDBJ databases">
        <title>Identification and distribution of gene clusters putatively required for synthesis of sphingolipid metabolism inhibitors in phylogenetically diverse species of the filamentous fungus Fusarium.</title>
        <authorList>
            <person name="Kim H.-S."/>
            <person name="Busman M."/>
            <person name="Brown D.W."/>
            <person name="Divon H."/>
            <person name="Uhlig S."/>
            <person name="Proctor R.H."/>
        </authorList>
    </citation>
    <scope>NUCLEOTIDE SEQUENCE [LARGE SCALE GENOMIC DNA]</scope>
    <source>
        <strain evidence="2 3">NRRL 2903</strain>
    </source>
</reference>
<dbReference type="GO" id="GO:0007166">
    <property type="term" value="P:cell surface receptor signaling pathway"/>
    <property type="evidence" value="ECO:0007669"/>
    <property type="project" value="InterPro"/>
</dbReference>
<sequence length="291" mass="33123">MSGLDVGVSILTLLQAAISLTKKIDKSYKQQKNLPEVCDWLRRRLATIKTIVTLIQEELELQTPSVVKQLVKFERASVRIKKTLESINPLNNSPVRVFLHQVISGSEDEKRITEIIDDLEGEKSSLILVIQVAGIGLRKNALENLAFVPNASAKRIDKFLRDKLEVKSGLKLMRIMEDRAEDGNANLTQQDMQSMLSAMQPPDRGGNSDTERIIIDNVAMFPATQINAPLGEDIWAKIAKIVIERNVAERWSTQINYPMRIYAFLYAIVPQLAFLFFLSFIFYFPLQHYFK</sequence>
<dbReference type="InterPro" id="IPR036537">
    <property type="entry name" value="Adaptor_Cbl_N_dom_sf"/>
</dbReference>